<name>X1B4K6_9ZZZZ</name>
<proteinExistence type="predicted"/>
<protein>
    <submittedName>
        <fullName evidence="1">Uncharacterized protein</fullName>
    </submittedName>
</protein>
<sequence>MIIMARRKKAGSIILRTSLETSGVNYQSTSIDISALVDVPKGEVLLIKRAWITFSSDNNNNCPSGTDWPVAGATGADSQVTAMANALTQTTMTP</sequence>
<dbReference type="AlphaFoldDB" id="X1B4K6"/>
<gene>
    <name evidence="1" type="ORF">S01H4_15119</name>
</gene>
<feature type="non-terminal residue" evidence="1">
    <location>
        <position position="94"/>
    </location>
</feature>
<comment type="caution">
    <text evidence="1">The sequence shown here is derived from an EMBL/GenBank/DDBJ whole genome shotgun (WGS) entry which is preliminary data.</text>
</comment>
<organism evidence="1">
    <name type="scientific">marine sediment metagenome</name>
    <dbReference type="NCBI Taxonomy" id="412755"/>
    <lineage>
        <taxon>unclassified sequences</taxon>
        <taxon>metagenomes</taxon>
        <taxon>ecological metagenomes</taxon>
    </lineage>
</organism>
<accession>X1B4K6</accession>
<dbReference type="EMBL" id="BART01006623">
    <property type="protein sequence ID" value="GAG66946.1"/>
    <property type="molecule type" value="Genomic_DNA"/>
</dbReference>
<reference evidence="1" key="1">
    <citation type="journal article" date="2014" name="Front. Microbiol.">
        <title>High frequency of phylogenetically diverse reductive dehalogenase-homologous genes in deep subseafloor sedimentary metagenomes.</title>
        <authorList>
            <person name="Kawai M."/>
            <person name="Futagami T."/>
            <person name="Toyoda A."/>
            <person name="Takaki Y."/>
            <person name="Nishi S."/>
            <person name="Hori S."/>
            <person name="Arai W."/>
            <person name="Tsubouchi T."/>
            <person name="Morono Y."/>
            <person name="Uchiyama I."/>
            <person name="Ito T."/>
            <person name="Fujiyama A."/>
            <person name="Inagaki F."/>
            <person name="Takami H."/>
        </authorList>
    </citation>
    <scope>NUCLEOTIDE SEQUENCE</scope>
    <source>
        <strain evidence="1">Expedition CK06-06</strain>
    </source>
</reference>
<evidence type="ECO:0000313" key="1">
    <source>
        <dbReference type="EMBL" id="GAG66946.1"/>
    </source>
</evidence>